<dbReference type="PROSITE" id="PS50404">
    <property type="entry name" value="GST_NTER"/>
    <property type="match status" value="1"/>
</dbReference>
<evidence type="ECO:0000259" key="2">
    <source>
        <dbReference type="PROSITE" id="PS50404"/>
    </source>
</evidence>
<evidence type="ECO:0000256" key="1">
    <source>
        <dbReference type="SAM" id="MobiDB-lite"/>
    </source>
</evidence>
<dbReference type="EMBL" id="MCGO01000043">
    <property type="protein sequence ID" value="ORY38535.1"/>
    <property type="molecule type" value="Genomic_DNA"/>
</dbReference>
<comment type="caution">
    <text evidence="3">The sequence shown here is derived from an EMBL/GenBank/DDBJ whole genome shotgun (WGS) entry which is preliminary data.</text>
</comment>
<feature type="domain" description="GST N-terminal" evidence="2">
    <location>
        <begin position="46"/>
        <end position="132"/>
    </location>
</feature>
<organism evidence="3 4">
    <name type="scientific">Rhizoclosmatium globosum</name>
    <dbReference type="NCBI Taxonomy" id="329046"/>
    <lineage>
        <taxon>Eukaryota</taxon>
        <taxon>Fungi</taxon>
        <taxon>Fungi incertae sedis</taxon>
        <taxon>Chytridiomycota</taxon>
        <taxon>Chytridiomycota incertae sedis</taxon>
        <taxon>Chytridiomycetes</taxon>
        <taxon>Chytridiales</taxon>
        <taxon>Chytriomycetaceae</taxon>
        <taxon>Rhizoclosmatium</taxon>
    </lineage>
</organism>
<dbReference type="Gene3D" id="1.20.1050.10">
    <property type="match status" value="1"/>
</dbReference>
<dbReference type="Pfam" id="PF13409">
    <property type="entry name" value="GST_N_2"/>
    <property type="match status" value="1"/>
</dbReference>
<dbReference type="Gene3D" id="3.40.30.10">
    <property type="entry name" value="Glutaredoxin"/>
    <property type="match status" value="1"/>
</dbReference>
<dbReference type="Proteomes" id="UP000193642">
    <property type="component" value="Unassembled WGS sequence"/>
</dbReference>
<dbReference type="InterPro" id="IPR004045">
    <property type="entry name" value="Glutathione_S-Trfase_N"/>
</dbReference>
<dbReference type="SUPFAM" id="SSF52833">
    <property type="entry name" value="Thioredoxin-like"/>
    <property type="match status" value="1"/>
</dbReference>
<feature type="region of interest" description="Disordered" evidence="1">
    <location>
        <begin position="352"/>
        <end position="373"/>
    </location>
</feature>
<gene>
    <name evidence="3" type="ORF">BCR33DRAFT_720588</name>
</gene>
<dbReference type="SUPFAM" id="SSF47616">
    <property type="entry name" value="GST C-terminal domain-like"/>
    <property type="match status" value="1"/>
</dbReference>
<dbReference type="GO" id="GO:0005737">
    <property type="term" value="C:cytoplasm"/>
    <property type="evidence" value="ECO:0007669"/>
    <property type="project" value="TreeGrafter"/>
</dbReference>
<sequence>MASSSSLLSWDQLRALCDPEPDKVNGPANVQSYLRLFGQPESSVEVTFYRDLFFWCPYCEKVTLFLEEKRIPYRVRKVTMFCYGEKEAWYKKLEPSGMLPALSLAKYGPLEFGMTDSTVIPLRKLERRLFSAWCQWLCYPSSSKADEDRRAATFTSIAQQVEGALSVTPGPYFLPTFSIADVVFIPYVERMRASFEWFDALWTREVYRGLASDFFTHVHDLPPQMGGCYVSANGDGSKERQLVNRGPWNAVPQFSPQETLDEWKKEALRRCVRHKDAIVAVNADTDKARFDAAFRFVLGGLVGHQGGAPPAGSALGLRHLRNQISIPRDMSVGAGVVMRQALEDAAALDSDLQPPALPVKHRRDQDARPFQKL</sequence>
<reference evidence="3 4" key="1">
    <citation type="submission" date="2016-07" db="EMBL/GenBank/DDBJ databases">
        <title>Pervasive Adenine N6-methylation of Active Genes in Fungi.</title>
        <authorList>
            <consortium name="DOE Joint Genome Institute"/>
            <person name="Mondo S.J."/>
            <person name="Dannebaum R.O."/>
            <person name="Kuo R.C."/>
            <person name="Labutti K."/>
            <person name="Haridas S."/>
            <person name="Kuo A."/>
            <person name="Salamov A."/>
            <person name="Ahrendt S.R."/>
            <person name="Lipzen A."/>
            <person name="Sullivan W."/>
            <person name="Andreopoulos W.B."/>
            <person name="Clum A."/>
            <person name="Lindquist E."/>
            <person name="Daum C."/>
            <person name="Ramamoorthy G.K."/>
            <person name="Gryganskyi A."/>
            <person name="Culley D."/>
            <person name="Magnuson J.K."/>
            <person name="James T.Y."/>
            <person name="O'Malley M.A."/>
            <person name="Stajich J.E."/>
            <person name="Spatafora J.W."/>
            <person name="Visel A."/>
            <person name="Grigoriev I.V."/>
        </authorList>
    </citation>
    <scope>NUCLEOTIDE SEQUENCE [LARGE SCALE GENOMIC DNA]</scope>
    <source>
        <strain evidence="3 4">JEL800</strain>
    </source>
</reference>
<proteinExistence type="predicted"/>
<dbReference type="OrthoDB" id="4951845at2759"/>
<dbReference type="PANTHER" id="PTHR43968">
    <property type="match status" value="1"/>
</dbReference>
<dbReference type="InterPro" id="IPR036282">
    <property type="entry name" value="Glutathione-S-Trfase_C_sf"/>
</dbReference>
<dbReference type="InterPro" id="IPR036249">
    <property type="entry name" value="Thioredoxin-like_sf"/>
</dbReference>
<protein>
    <recommendedName>
        <fullName evidence="2">GST N-terminal domain-containing protein</fullName>
    </recommendedName>
</protein>
<accession>A0A1Y2BWP1</accession>
<feature type="compositionally biased region" description="Basic and acidic residues" evidence="1">
    <location>
        <begin position="363"/>
        <end position="373"/>
    </location>
</feature>
<evidence type="ECO:0000313" key="3">
    <source>
        <dbReference type="EMBL" id="ORY38535.1"/>
    </source>
</evidence>
<name>A0A1Y2BWP1_9FUNG</name>
<dbReference type="STRING" id="329046.A0A1Y2BWP1"/>
<dbReference type="PANTHER" id="PTHR43968:SF14">
    <property type="entry name" value="GLUTATHIONE S-TRANSFERASE"/>
    <property type="match status" value="1"/>
</dbReference>
<evidence type="ECO:0000313" key="4">
    <source>
        <dbReference type="Proteomes" id="UP000193642"/>
    </source>
</evidence>
<dbReference type="CDD" id="cd00570">
    <property type="entry name" value="GST_N_family"/>
    <property type="match status" value="1"/>
</dbReference>
<dbReference type="InterPro" id="IPR050983">
    <property type="entry name" value="GST_Omega/HSP26"/>
</dbReference>
<keyword evidence="4" id="KW-1185">Reference proteome</keyword>
<dbReference type="AlphaFoldDB" id="A0A1Y2BWP1"/>